<dbReference type="Gene3D" id="1.10.10.10">
    <property type="entry name" value="Winged helix-like DNA-binding domain superfamily/Winged helix DNA-binding domain"/>
    <property type="match status" value="1"/>
</dbReference>
<evidence type="ECO:0000313" key="6">
    <source>
        <dbReference type="Proteomes" id="UP001589789"/>
    </source>
</evidence>
<dbReference type="CDD" id="cd00038">
    <property type="entry name" value="CAP_ED"/>
    <property type="match status" value="1"/>
</dbReference>
<feature type="domain" description="HTH crp-type" evidence="4">
    <location>
        <begin position="153"/>
        <end position="227"/>
    </location>
</feature>
<protein>
    <submittedName>
        <fullName evidence="5">Crp/Fnr family transcriptional regulator</fullName>
    </submittedName>
</protein>
<dbReference type="SUPFAM" id="SSF51206">
    <property type="entry name" value="cAMP-binding domain-like"/>
    <property type="match status" value="1"/>
</dbReference>
<dbReference type="InterPro" id="IPR000595">
    <property type="entry name" value="cNMP-bd_dom"/>
</dbReference>
<evidence type="ECO:0000256" key="1">
    <source>
        <dbReference type="ARBA" id="ARBA00023015"/>
    </source>
</evidence>
<dbReference type="SUPFAM" id="SSF46785">
    <property type="entry name" value="Winged helix' DNA-binding domain"/>
    <property type="match status" value="1"/>
</dbReference>
<dbReference type="EMBL" id="JBHLVZ010000005">
    <property type="protein sequence ID" value="MFC0385369.1"/>
    <property type="molecule type" value="Genomic_DNA"/>
</dbReference>
<sequence>MTRLDRTPERQLLVRRLASATILDEAEREALISLPMLVRDFADGQDLVRGGDRPQHCCVLLSGFACRYLLLADGRRQIAAFHPPGDIPDLQSLHLQVMDHSVGAMMPTVAGFIQHEHVHRITSQHPRLIHAFWRETLIDAAIFRAWMVGLGRRTAHERIAHLICEMLLRFDAVGLAENRTFRLPVTQNDIADALGLSNVHVNRVLQDLRRDELISWQRPDVAILDWDRLRDLAMFDPAYLHMRSLPGAGAAEPGEEH</sequence>
<organism evidence="5 6">
    <name type="scientific">Muricoccus vinaceus</name>
    <dbReference type="NCBI Taxonomy" id="424704"/>
    <lineage>
        <taxon>Bacteria</taxon>
        <taxon>Pseudomonadati</taxon>
        <taxon>Pseudomonadota</taxon>
        <taxon>Alphaproteobacteria</taxon>
        <taxon>Acetobacterales</taxon>
        <taxon>Roseomonadaceae</taxon>
        <taxon>Muricoccus</taxon>
    </lineage>
</organism>
<dbReference type="Pfam" id="PF13545">
    <property type="entry name" value="HTH_Crp_2"/>
    <property type="match status" value="1"/>
</dbReference>
<comment type="caution">
    <text evidence="5">The sequence shown here is derived from an EMBL/GenBank/DDBJ whole genome shotgun (WGS) entry which is preliminary data.</text>
</comment>
<dbReference type="InterPro" id="IPR012318">
    <property type="entry name" value="HTH_CRP"/>
</dbReference>
<dbReference type="SMART" id="SM00419">
    <property type="entry name" value="HTH_CRP"/>
    <property type="match status" value="1"/>
</dbReference>
<keyword evidence="6" id="KW-1185">Reference proteome</keyword>
<dbReference type="InterPro" id="IPR036388">
    <property type="entry name" value="WH-like_DNA-bd_sf"/>
</dbReference>
<dbReference type="Pfam" id="PF00027">
    <property type="entry name" value="cNMP_binding"/>
    <property type="match status" value="1"/>
</dbReference>
<name>A0ABV6IP29_9PROT</name>
<dbReference type="PROSITE" id="PS51063">
    <property type="entry name" value="HTH_CRP_2"/>
    <property type="match status" value="1"/>
</dbReference>
<dbReference type="InterPro" id="IPR036390">
    <property type="entry name" value="WH_DNA-bd_sf"/>
</dbReference>
<dbReference type="InterPro" id="IPR018490">
    <property type="entry name" value="cNMP-bd_dom_sf"/>
</dbReference>
<proteinExistence type="predicted"/>
<reference evidence="5 6" key="1">
    <citation type="submission" date="2024-09" db="EMBL/GenBank/DDBJ databases">
        <authorList>
            <person name="Sun Q."/>
            <person name="Mori K."/>
        </authorList>
    </citation>
    <scope>NUCLEOTIDE SEQUENCE [LARGE SCALE GENOMIC DNA]</scope>
    <source>
        <strain evidence="5 6">CCM 7468</strain>
    </source>
</reference>
<evidence type="ECO:0000259" key="4">
    <source>
        <dbReference type="PROSITE" id="PS51063"/>
    </source>
</evidence>
<gene>
    <name evidence="5" type="ORF">ACFFIC_07345</name>
</gene>
<dbReference type="InterPro" id="IPR014710">
    <property type="entry name" value="RmlC-like_jellyroll"/>
</dbReference>
<evidence type="ECO:0000256" key="3">
    <source>
        <dbReference type="ARBA" id="ARBA00023163"/>
    </source>
</evidence>
<keyword evidence="3" id="KW-0804">Transcription</keyword>
<dbReference type="Proteomes" id="UP001589789">
    <property type="component" value="Unassembled WGS sequence"/>
</dbReference>
<evidence type="ECO:0000256" key="2">
    <source>
        <dbReference type="ARBA" id="ARBA00023125"/>
    </source>
</evidence>
<keyword evidence="2" id="KW-0238">DNA-binding</keyword>
<evidence type="ECO:0000313" key="5">
    <source>
        <dbReference type="EMBL" id="MFC0385369.1"/>
    </source>
</evidence>
<dbReference type="RefSeq" id="WP_377049517.1">
    <property type="nucleotide sequence ID" value="NZ_JBHLVZ010000005.1"/>
</dbReference>
<accession>A0ABV6IP29</accession>
<dbReference type="Gene3D" id="2.60.120.10">
    <property type="entry name" value="Jelly Rolls"/>
    <property type="match status" value="1"/>
</dbReference>
<keyword evidence="1" id="KW-0805">Transcription regulation</keyword>